<comment type="function">
    <text evidence="7">F(1)F(0) ATP synthase produces ATP from ADP in the presence of a proton or sodium gradient. F-type ATPases consist of two structural domains, F(1) containing the extramembraneous catalytic core and F(0) containing the membrane proton channel, linked together by a central stalk and a peripheral stalk. During catalysis, ATP synthesis in the catalytic domain of F(1) is coupled via a rotary mechanism of the central stalk subunits to proton translocation.</text>
</comment>
<dbReference type="GO" id="GO:0045259">
    <property type="term" value="C:proton-transporting ATP synthase complex"/>
    <property type="evidence" value="ECO:0007669"/>
    <property type="project" value="UniProtKB-KW"/>
</dbReference>
<dbReference type="SUPFAM" id="SSF47928">
    <property type="entry name" value="N-terminal domain of the delta subunit of the F1F0-ATP synthase"/>
    <property type="match status" value="1"/>
</dbReference>
<dbReference type="Proteomes" id="UP000244450">
    <property type="component" value="Unassembled WGS sequence"/>
</dbReference>
<name>A0A2T7BK41_9BACT</name>
<dbReference type="EMBL" id="QCYK01000001">
    <property type="protein sequence ID" value="PUZ28010.1"/>
    <property type="molecule type" value="Genomic_DNA"/>
</dbReference>
<comment type="similarity">
    <text evidence="7">Belongs to the ATPase delta chain family.</text>
</comment>
<dbReference type="AlphaFoldDB" id="A0A2T7BK41"/>
<keyword evidence="7" id="KW-1003">Cell membrane</keyword>
<organism evidence="8 9">
    <name type="scientific">Chitinophaga parva</name>
    <dbReference type="NCBI Taxonomy" id="2169414"/>
    <lineage>
        <taxon>Bacteria</taxon>
        <taxon>Pseudomonadati</taxon>
        <taxon>Bacteroidota</taxon>
        <taxon>Chitinophagia</taxon>
        <taxon>Chitinophagales</taxon>
        <taxon>Chitinophagaceae</taxon>
        <taxon>Chitinophaga</taxon>
    </lineage>
</organism>
<keyword evidence="6 7" id="KW-0066">ATP synthesis</keyword>
<evidence type="ECO:0000256" key="6">
    <source>
        <dbReference type="ARBA" id="ARBA00023310"/>
    </source>
</evidence>
<evidence type="ECO:0000256" key="2">
    <source>
        <dbReference type="ARBA" id="ARBA00022448"/>
    </source>
</evidence>
<evidence type="ECO:0000256" key="7">
    <source>
        <dbReference type="HAMAP-Rule" id="MF_01416"/>
    </source>
</evidence>
<dbReference type="Gene3D" id="1.10.520.20">
    <property type="entry name" value="N-terminal domain of the delta subunit of the F1F0-ATP synthase"/>
    <property type="match status" value="1"/>
</dbReference>
<dbReference type="OrthoDB" id="9802471at2"/>
<keyword evidence="5 7" id="KW-0472">Membrane</keyword>
<reference evidence="8 9" key="1">
    <citation type="submission" date="2018-04" db="EMBL/GenBank/DDBJ databases">
        <title>Chitinophaga fuyangensis sp. nov., isolated from soil in a chemical factory.</title>
        <authorList>
            <person name="Chen K."/>
        </authorList>
    </citation>
    <scope>NUCLEOTIDE SEQUENCE [LARGE SCALE GENOMIC DNA]</scope>
    <source>
        <strain evidence="8 9">LY-1</strain>
    </source>
</reference>
<keyword evidence="2 7" id="KW-0813">Transport</keyword>
<evidence type="ECO:0000256" key="3">
    <source>
        <dbReference type="ARBA" id="ARBA00022781"/>
    </source>
</evidence>
<dbReference type="InterPro" id="IPR020781">
    <property type="entry name" value="ATPase_OSCP/d_CS"/>
</dbReference>
<dbReference type="RefSeq" id="WP_108684651.1">
    <property type="nucleotide sequence ID" value="NZ_QCYK01000001.1"/>
</dbReference>
<dbReference type="GO" id="GO:0046933">
    <property type="term" value="F:proton-transporting ATP synthase activity, rotational mechanism"/>
    <property type="evidence" value="ECO:0007669"/>
    <property type="project" value="UniProtKB-UniRule"/>
</dbReference>
<dbReference type="HAMAP" id="MF_01416">
    <property type="entry name" value="ATP_synth_delta_bact"/>
    <property type="match status" value="1"/>
</dbReference>
<protein>
    <recommendedName>
        <fullName evidence="7">ATP synthase subunit delta</fullName>
    </recommendedName>
    <alternativeName>
        <fullName evidence="7">ATP synthase F(1) sector subunit delta</fullName>
    </alternativeName>
    <alternativeName>
        <fullName evidence="7">F-type ATPase subunit delta</fullName>
        <shortName evidence="7">F-ATPase subunit delta</shortName>
    </alternativeName>
</protein>
<evidence type="ECO:0000256" key="5">
    <source>
        <dbReference type="ARBA" id="ARBA00023136"/>
    </source>
</evidence>
<keyword evidence="4 7" id="KW-0406">Ion transport</keyword>
<keyword evidence="7" id="KW-0139">CF(1)</keyword>
<sequence>MQNPRLASRYAKSLVDLALEKSLLEPAYTDMKLLVSIAKSNPDVVSLLKSPIIKADKKNSILSAILAGKVSELTSAFVTLLVNKGREAFLPEIAAAFIEQYQAIKHIHKVKITTAVPLDTAALAALTARIQASFPGQQLDIETDVKESLIGGFLLETGNQLFDGSVARNLEDLRKNFSGNAYVPAIH</sequence>
<dbReference type="NCBIfam" id="TIGR01145">
    <property type="entry name" value="ATP_synt_delta"/>
    <property type="match status" value="1"/>
</dbReference>
<evidence type="ECO:0000256" key="4">
    <source>
        <dbReference type="ARBA" id="ARBA00023065"/>
    </source>
</evidence>
<dbReference type="InterPro" id="IPR026015">
    <property type="entry name" value="ATP_synth_OSCP/delta_N_sf"/>
</dbReference>
<dbReference type="PANTHER" id="PTHR11910">
    <property type="entry name" value="ATP SYNTHASE DELTA CHAIN"/>
    <property type="match status" value="1"/>
</dbReference>
<dbReference type="PROSITE" id="PS00389">
    <property type="entry name" value="ATPASE_DELTA"/>
    <property type="match status" value="1"/>
</dbReference>
<dbReference type="InterPro" id="IPR000711">
    <property type="entry name" value="ATPase_OSCP/dsu"/>
</dbReference>
<dbReference type="Pfam" id="PF00213">
    <property type="entry name" value="OSCP"/>
    <property type="match status" value="1"/>
</dbReference>
<keyword evidence="9" id="KW-1185">Reference proteome</keyword>
<proteinExistence type="inferred from homology"/>
<comment type="caution">
    <text evidence="8">The sequence shown here is derived from an EMBL/GenBank/DDBJ whole genome shotgun (WGS) entry which is preliminary data.</text>
</comment>
<evidence type="ECO:0000313" key="9">
    <source>
        <dbReference type="Proteomes" id="UP000244450"/>
    </source>
</evidence>
<evidence type="ECO:0000313" key="8">
    <source>
        <dbReference type="EMBL" id="PUZ28010.1"/>
    </source>
</evidence>
<keyword evidence="3 7" id="KW-0375">Hydrogen ion transport</keyword>
<evidence type="ECO:0000256" key="1">
    <source>
        <dbReference type="ARBA" id="ARBA00004370"/>
    </source>
</evidence>
<dbReference type="PRINTS" id="PR00125">
    <property type="entry name" value="ATPASEDELTA"/>
</dbReference>
<gene>
    <name evidence="7 8" type="primary">atpH</name>
    <name evidence="8" type="ORF">DCC81_00555</name>
</gene>
<comment type="subcellular location">
    <subcellularLocation>
        <location evidence="7">Cell membrane</location>
        <topology evidence="7">Peripheral membrane protein</topology>
    </subcellularLocation>
    <subcellularLocation>
        <location evidence="1">Membrane</location>
    </subcellularLocation>
</comment>
<comment type="function">
    <text evidence="7">This protein is part of the stalk that links CF(0) to CF(1). It either transmits conformational changes from CF(0) to CF(1) or is implicated in proton conduction.</text>
</comment>
<accession>A0A2T7BK41</accession>
<dbReference type="GO" id="GO:0005886">
    <property type="term" value="C:plasma membrane"/>
    <property type="evidence" value="ECO:0007669"/>
    <property type="project" value="UniProtKB-SubCell"/>
</dbReference>